<dbReference type="Proteomes" id="UP000001070">
    <property type="component" value="Unassembled WGS sequence"/>
</dbReference>
<dbReference type="AlphaFoldDB" id="B4JPM0"/>
<dbReference type="eggNOG" id="ENOG502T96Q">
    <property type="taxonomic scope" value="Eukaryota"/>
</dbReference>
<evidence type="ECO:0000313" key="3">
    <source>
        <dbReference type="Proteomes" id="UP000001070"/>
    </source>
</evidence>
<feature type="compositionally biased region" description="Polar residues" evidence="1">
    <location>
        <begin position="136"/>
        <end position="155"/>
    </location>
</feature>
<feature type="region of interest" description="Disordered" evidence="1">
    <location>
        <begin position="126"/>
        <end position="171"/>
    </location>
</feature>
<gene>
    <name evidence="2" type="primary">Dgri\GH13375</name>
    <name evidence="2" type="ORF">Dgri_GH13375</name>
</gene>
<organism evidence="3">
    <name type="scientific">Drosophila grimshawi</name>
    <name type="common">Hawaiian fruit fly</name>
    <name type="synonym">Idiomyia grimshawi</name>
    <dbReference type="NCBI Taxonomy" id="7222"/>
    <lineage>
        <taxon>Eukaryota</taxon>
        <taxon>Metazoa</taxon>
        <taxon>Ecdysozoa</taxon>
        <taxon>Arthropoda</taxon>
        <taxon>Hexapoda</taxon>
        <taxon>Insecta</taxon>
        <taxon>Pterygota</taxon>
        <taxon>Neoptera</taxon>
        <taxon>Endopterygota</taxon>
        <taxon>Diptera</taxon>
        <taxon>Brachycera</taxon>
        <taxon>Muscomorpha</taxon>
        <taxon>Ephydroidea</taxon>
        <taxon>Drosophilidae</taxon>
        <taxon>Drosophila</taxon>
        <taxon>Hawaiian Drosophila</taxon>
    </lineage>
</organism>
<dbReference type="HOGENOM" id="CLU_919098_0_0_1"/>
<name>B4JPM0_DROGR</name>
<accession>B4JPM0</accession>
<proteinExistence type="predicted"/>
<dbReference type="KEGG" id="dgr:6566972"/>
<dbReference type="InParanoid" id="B4JPM0"/>
<evidence type="ECO:0000256" key="1">
    <source>
        <dbReference type="SAM" id="MobiDB-lite"/>
    </source>
</evidence>
<feature type="compositionally biased region" description="Low complexity" evidence="1">
    <location>
        <begin position="159"/>
        <end position="168"/>
    </location>
</feature>
<keyword evidence="3" id="KW-1185">Reference proteome</keyword>
<protein>
    <submittedName>
        <fullName evidence="2">GH13375</fullName>
    </submittedName>
</protein>
<evidence type="ECO:0000313" key="2">
    <source>
        <dbReference type="EMBL" id="EDV98850.1"/>
    </source>
</evidence>
<sequence length="303" mass="35054">MASKHLNNAPNWKYHKYPEHIHNGTKIPIVPTKNYLLNNSVTDELDQQQHIYIDDFYTPNSKPKPIYGSSDSSSANAKESEDKSDFPPAIEKQLTQTNVNRQRAQKVDRANEWNFDYFVKKPTRVHFDDDSDENKSLQQNDNFASGSGEGSSQFDAYNKDNNNNNGNDVLDSETQEFIKRISRKWLSKKSNNTISRARQNVLRKKYQMKIRKYEEATSNRPVKLPTPYPSLQLSRLPTLPTLPENGAKWQRQIVSPFWKTNQIRTRRIIANEKKSAERSRQLLLCTKGTLGGGELCRMLFKET</sequence>
<reference evidence="2 3" key="1">
    <citation type="journal article" date="2007" name="Nature">
        <title>Evolution of genes and genomes on the Drosophila phylogeny.</title>
        <authorList>
            <consortium name="Drosophila 12 Genomes Consortium"/>
            <person name="Clark A.G."/>
            <person name="Eisen M.B."/>
            <person name="Smith D.R."/>
            <person name="Bergman C.M."/>
            <person name="Oliver B."/>
            <person name="Markow T.A."/>
            <person name="Kaufman T.C."/>
            <person name="Kellis M."/>
            <person name="Gelbart W."/>
            <person name="Iyer V.N."/>
            <person name="Pollard D.A."/>
            <person name="Sackton T.B."/>
            <person name="Larracuente A.M."/>
            <person name="Singh N.D."/>
            <person name="Abad J.P."/>
            <person name="Abt D.N."/>
            <person name="Adryan B."/>
            <person name="Aguade M."/>
            <person name="Akashi H."/>
            <person name="Anderson W.W."/>
            <person name="Aquadro C.F."/>
            <person name="Ardell D.H."/>
            <person name="Arguello R."/>
            <person name="Artieri C.G."/>
            <person name="Barbash D.A."/>
            <person name="Barker D."/>
            <person name="Barsanti P."/>
            <person name="Batterham P."/>
            <person name="Batzoglou S."/>
            <person name="Begun D."/>
            <person name="Bhutkar A."/>
            <person name="Blanco E."/>
            <person name="Bosak S.A."/>
            <person name="Bradley R.K."/>
            <person name="Brand A.D."/>
            <person name="Brent M.R."/>
            <person name="Brooks A.N."/>
            <person name="Brown R.H."/>
            <person name="Butlin R.K."/>
            <person name="Caggese C."/>
            <person name="Calvi B.R."/>
            <person name="Bernardo de Carvalho A."/>
            <person name="Caspi A."/>
            <person name="Castrezana S."/>
            <person name="Celniker S.E."/>
            <person name="Chang J.L."/>
            <person name="Chapple C."/>
            <person name="Chatterji S."/>
            <person name="Chinwalla A."/>
            <person name="Civetta A."/>
            <person name="Clifton S.W."/>
            <person name="Comeron J.M."/>
            <person name="Costello J.C."/>
            <person name="Coyne J.A."/>
            <person name="Daub J."/>
            <person name="David R.G."/>
            <person name="Delcher A.L."/>
            <person name="Delehaunty K."/>
            <person name="Do C.B."/>
            <person name="Ebling H."/>
            <person name="Edwards K."/>
            <person name="Eickbush T."/>
            <person name="Evans J.D."/>
            <person name="Filipski A."/>
            <person name="Findeiss S."/>
            <person name="Freyhult E."/>
            <person name="Fulton L."/>
            <person name="Fulton R."/>
            <person name="Garcia A.C."/>
            <person name="Gardiner A."/>
            <person name="Garfield D.A."/>
            <person name="Garvin B.E."/>
            <person name="Gibson G."/>
            <person name="Gilbert D."/>
            <person name="Gnerre S."/>
            <person name="Godfrey J."/>
            <person name="Good R."/>
            <person name="Gotea V."/>
            <person name="Gravely B."/>
            <person name="Greenberg A.J."/>
            <person name="Griffiths-Jones S."/>
            <person name="Gross S."/>
            <person name="Guigo R."/>
            <person name="Gustafson E.A."/>
            <person name="Haerty W."/>
            <person name="Hahn M.W."/>
            <person name="Halligan D.L."/>
            <person name="Halpern A.L."/>
            <person name="Halter G.M."/>
            <person name="Han M.V."/>
            <person name="Heger A."/>
            <person name="Hillier L."/>
            <person name="Hinrichs A.S."/>
            <person name="Holmes I."/>
            <person name="Hoskins R.A."/>
            <person name="Hubisz M.J."/>
            <person name="Hultmark D."/>
            <person name="Huntley M.A."/>
            <person name="Jaffe D.B."/>
            <person name="Jagadeeshan S."/>
            <person name="Jeck W.R."/>
            <person name="Johnson J."/>
            <person name="Jones C.D."/>
            <person name="Jordan W.C."/>
            <person name="Karpen G.H."/>
            <person name="Kataoka E."/>
            <person name="Keightley P.D."/>
            <person name="Kheradpour P."/>
            <person name="Kirkness E.F."/>
            <person name="Koerich L.B."/>
            <person name="Kristiansen K."/>
            <person name="Kudrna D."/>
            <person name="Kulathinal R.J."/>
            <person name="Kumar S."/>
            <person name="Kwok R."/>
            <person name="Lander E."/>
            <person name="Langley C.H."/>
            <person name="Lapoint R."/>
            <person name="Lazzaro B.P."/>
            <person name="Lee S.J."/>
            <person name="Levesque L."/>
            <person name="Li R."/>
            <person name="Lin C.F."/>
            <person name="Lin M.F."/>
            <person name="Lindblad-Toh K."/>
            <person name="Llopart A."/>
            <person name="Long M."/>
            <person name="Low L."/>
            <person name="Lozovsky E."/>
            <person name="Lu J."/>
            <person name="Luo M."/>
            <person name="Machado C.A."/>
            <person name="Makalowski W."/>
            <person name="Marzo M."/>
            <person name="Matsuda M."/>
            <person name="Matzkin L."/>
            <person name="McAllister B."/>
            <person name="McBride C.S."/>
            <person name="McKernan B."/>
            <person name="McKernan K."/>
            <person name="Mendez-Lago M."/>
            <person name="Minx P."/>
            <person name="Mollenhauer M.U."/>
            <person name="Montooth K."/>
            <person name="Mount S.M."/>
            <person name="Mu X."/>
            <person name="Myers E."/>
            <person name="Negre B."/>
            <person name="Newfeld S."/>
            <person name="Nielsen R."/>
            <person name="Noor M.A."/>
            <person name="O'Grady P."/>
            <person name="Pachter L."/>
            <person name="Papaceit M."/>
            <person name="Parisi M.J."/>
            <person name="Parisi M."/>
            <person name="Parts L."/>
            <person name="Pedersen J.S."/>
            <person name="Pesole G."/>
            <person name="Phillippy A.M."/>
            <person name="Ponting C.P."/>
            <person name="Pop M."/>
            <person name="Porcelli D."/>
            <person name="Powell J.R."/>
            <person name="Prohaska S."/>
            <person name="Pruitt K."/>
            <person name="Puig M."/>
            <person name="Quesneville H."/>
            <person name="Ram K.R."/>
            <person name="Rand D."/>
            <person name="Rasmussen M.D."/>
            <person name="Reed L.K."/>
            <person name="Reenan R."/>
            <person name="Reily A."/>
            <person name="Remington K.A."/>
            <person name="Rieger T.T."/>
            <person name="Ritchie M.G."/>
            <person name="Robin C."/>
            <person name="Rogers Y.H."/>
            <person name="Rohde C."/>
            <person name="Rozas J."/>
            <person name="Rubenfield M.J."/>
            <person name="Ruiz A."/>
            <person name="Russo S."/>
            <person name="Salzberg S.L."/>
            <person name="Sanchez-Gracia A."/>
            <person name="Saranga D.J."/>
            <person name="Sato H."/>
            <person name="Schaeffer S.W."/>
            <person name="Schatz M.C."/>
            <person name="Schlenke T."/>
            <person name="Schwartz R."/>
            <person name="Segarra C."/>
            <person name="Singh R.S."/>
            <person name="Sirot L."/>
            <person name="Sirota M."/>
            <person name="Sisneros N.B."/>
            <person name="Smith C.D."/>
            <person name="Smith T.F."/>
            <person name="Spieth J."/>
            <person name="Stage D.E."/>
            <person name="Stark A."/>
            <person name="Stephan W."/>
            <person name="Strausberg R.L."/>
            <person name="Strempel S."/>
            <person name="Sturgill D."/>
            <person name="Sutton G."/>
            <person name="Sutton G.G."/>
            <person name="Tao W."/>
            <person name="Teichmann S."/>
            <person name="Tobari Y.N."/>
            <person name="Tomimura Y."/>
            <person name="Tsolas J.M."/>
            <person name="Valente V.L."/>
            <person name="Venter E."/>
            <person name="Venter J.C."/>
            <person name="Vicario S."/>
            <person name="Vieira F.G."/>
            <person name="Vilella A.J."/>
            <person name="Villasante A."/>
            <person name="Walenz B."/>
            <person name="Wang J."/>
            <person name="Wasserman M."/>
            <person name="Watts T."/>
            <person name="Wilson D."/>
            <person name="Wilson R.K."/>
            <person name="Wing R.A."/>
            <person name="Wolfner M.F."/>
            <person name="Wong A."/>
            <person name="Wong G.K."/>
            <person name="Wu C.I."/>
            <person name="Wu G."/>
            <person name="Yamamoto D."/>
            <person name="Yang H.P."/>
            <person name="Yang S.P."/>
            <person name="Yorke J.A."/>
            <person name="Yoshida K."/>
            <person name="Zdobnov E."/>
            <person name="Zhang P."/>
            <person name="Zhang Y."/>
            <person name="Zimin A.V."/>
            <person name="Baldwin J."/>
            <person name="Abdouelleil A."/>
            <person name="Abdulkadir J."/>
            <person name="Abebe A."/>
            <person name="Abera B."/>
            <person name="Abreu J."/>
            <person name="Acer S.C."/>
            <person name="Aftuck L."/>
            <person name="Alexander A."/>
            <person name="An P."/>
            <person name="Anderson E."/>
            <person name="Anderson S."/>
            <person name="Arachi H."/>
            <person name="Azer M."/>
            <person name="Bachantsang P."/>
            <person name="Barry A."/>
            <person name="Bayul T."/>
            <person name="Berlin A."/>
            <person name="Bessette D."/>
            <person name="Bloom T."/>
            <person name="Blye J."/>
            <person name="Boguslavskiy L."/>
            <person name="Bonnet C."/>
            <person name="Boukhgalter B."/>
            <person name="Bourzgui I."/>
            <person name="Brown A."/>
            <person name="Cahill P."/>
            <person name="Channer S."/>
            <person name="Cheshatsang Y."/>
            <person name="Chuda L."/>
            <person name="Citroen M."/>
            <person name="Collymore A."/>
            <person name="Cooke P."/>
            <person name="Costello M."/>
            <person name="D'Aco K."/>
            <person name="Daza R."/>
            <person name="De Haan G."/>
            <person name="DeGray S."/>
            <person name="DeMaso C."/>
            <person name="Dhargay N."/>
            <person name="Dooley K."/>
            <person name="Dooley E."/>
            <person name="Doricent M."/>
            <person name="Dorje P."/>
            <person name="Dorjee K."/>
            <person name="Dupes A."/>
            <person name="Elong R."/>
            <person name="Falk J."/>
            <person name="Farina A."/>
            <person name="Faro S."/>
            <person name="Ferguson D."/>
            <person name="Fisher S."/>
            <person name="Foley C.D."/>
            <person name="Franke A."/>
            <person name="Friedrich D."/>
            <person name="Gadbois L."/>
            <person name="Gearin G."/>
            <person name="Gearin C.R."/>
            <person name="Giannoukos G."/>
            <person name="Goode T."/>
            <person name="Graham J."/>
            <person name="Grandbois E."/>
            <person name="Grewal S."/>
            <person name="Gyaltsen K."/>
            <person name="Hafez N."/>
            <person name="Hagos B."/>
            <person name="Hall J."/>
            <person name="Henson C."/>
            <person name="Hollinger A."/>
            <person name="Honan T."/>
            <person name="Huard M.D."/>
            <person name="Hughes L."/>
            <person name="Hurhula B."/>
            <person name="Husby M.E."/>
            <person name="Kamat A."/>
            <person name="Kanga B."/>
            <person name="Kashin S."/>
            <person name="Khazanovich D."/>
            <person name="Kisner P."/>
            <person name="Lance K."/>
            <person name="Lara M."/>
            <person name="Lee W."/>
            <person name="Lennon N."/>
            <person name="Letendre F."/>
            <person name="LeVine R."/>
            <person name="Lipovsky A."/>
            <person name="Liu X."/>
            <person name="Liu J."/>
            <person name="Liu S."/>
            <person name="Lokyitsang T."/>
            <person name="Lokyitsang Y."/>
            <person name="Lubonja R."/>
            <person name="Lui A."/>
            <person name="MacDonald P."/>
            <person name="Magnisalis V."/>
            <person name="Maru K."/>
            <person name="Matthews C."/>
            <person name="McCusker W."/>
            <person name="McDonough S."/>
            <person name="Mehta T."/>
            <person name="Meldrim J."/>
            <person name="Meneus L."/>
            <person name="Mihai O."/>
            <person name="Mihalev A."/>
            <person name="Mihova T."/>
            <person name="Mittelman R."/>
            <person name="Mlenga V."/>
            <person name="Montmayeur A."/>
            <person name="Mulrain L."/>
            <person name="Navidi A."/>
            <person name="Naylor J."/>
            <person name="Negash T."/>
            <person name="Nguyen T."/>
            <person name="Nguyen N."/>
            <person name="Nicol R."/>
            <person name="Norbu C."/>
            <person name="Norbu N."/>
            <person name="Novod N."/>
            <person name="O'Neill B."/>
            <person name="Osman S."/>
            <person name="Markiewicz E."/>
            <person name="Oyono O.L."/>
            <person name="Patti C."/>
            <person name="Phunkhang P."/>
            <person name="Pierre F."/>
            <person name="Priest M."/>
            <person name="Raghuraman S."/>
            <person name="Rege F."/>
            <person name="Reyes R."/>
            <person name="Rise C."/>
            <person name="Rogov P."/>
            <person name="Ross K."/>
            <person name="Ryan E."/>
            <person name="Settipalli S."/>
            <person name="Shea T."/>
            <person name="Sherpa N."/>
            <person name="Shi L."/>
            <person name="Shih D."/>
            <person name="Sparrow T."/>
            <person name="Spaulding J."/>
            <person name="Stalker J."/>
            <person name="Stange-Thomann N."/>
            <person name="Stavropoulos S."/>
            <person name="Stone C."/>
            <person name="Strader C."/>
            <person name="Tesfaye S."/>
            <person name="Thomson T."/>
            <person name="Thoulutsang Y."/>
            <person name="Thoulutsang D."/>
            <person name="Topham K."/>
            <person name="Topping I."/>
            <person name="Tsamla T."/>
            <person name="Vassiliev H."/>
            <person name="Vo A."/>
            <person name="Wangchuk T."/>
            <person name="Wangdi T."/>
            <person name="Weiand M."/>
            <person name="Wilkinson J."/>
            <person name="Wilson A."/>
            <person name="Yadav S."/>
            <person name="Young G."/>
            <person name="Yu Q."/>
            <person name="Zembek L."/>
            <person name="Zhong D."/>
            <person name="Zimmer A."/>
            <person name="Zwirko Z."/>
            <person name="Jaffe D.B."/>
            <person name="Alvarez P."/>
            <person name="Brockman W."/>
            <person name="Butler J."/>
            <person name="Chin C."/>
            <person name="Gnerre S."/>
            <person name="Grabherr M."/>
            <person name="Kleber M."/>
            <person name="Mauceli E."/>
            <person name="MacCallum I."/>
        </authorList>
    </citation>
    <scope>NUCLEOTIDE SEQUENCE [LARGE SCALE GENOMIC DNA]</scope>
    <source>
        <strain evidence="3">Tucson 15287-2541.00</strain>
    </source>
</reference>
<feature type="region of interest" description="Disordered" evidence="1">
    <location>
        <begin position="56"/>
        <end position="89"/>
    </location>
</feature>
<dbReference type="EMBL" id="CH916372">
    <property type="protein sequence ID" value="EDV98850.1"/>
    <property type="molecule type" value="Genomic_DNA"/>
</dbReference>